<dbReference type="InterPro" id="IPR051788">
    <property type="entry name" value="MFS_Transporter"/>
</dbReference>
<feature type="transmembrane region" description="Helical" evidence="8">
    <location>
        <begin position="406"/>
        <end position="430"/>
    </location>
</feature>
<evidence type="ECO:0000256" key="4">
    <source>
        <dbReference type="ARBA" id="ARBA00022692"/>
    </source>
</evidence>
<dbReference type="GO" id="GO:0012505">
    <property type="term" value="C:endomembrane system"/>
    <property type="evidence" value="ECO:0007669"/>
    <property type="project" value="UniProtKB-SubCell"/>
</dbReference>
<dbReference type="PANTHER" id="PTHR23514">
    <property type="entry name" value="BYPASS OF STOP CODON PROTEIN 6"/>
    <property type="match status" value="1"/>
</dbReference>
<dbReference type="GO" id="GO:0016020">
    <property type="term" value="C:membrane"/>
    <property type="evidence" value="ECO:0007669"/>
    <property type="project" value="TreeGrafter"/>
</dbReference>
<dbReference type="SUPFAM" id="SSF103473">
    <property type="entry name" value="MFS general substrate transporter"/>
    <property type="match status" value="1"/>
</dbReference>
<gene>
    <name evidence="10" type="ORF">ESCO_001061</name>
</gene>
<evidence type="ECO:0000256" key="1">
    <source>
        <dbReference type="ARBA" id="ARBA00004127"/>
    </source>
</evidence>
<feature type="transmembrane region" description="Helical" evidence="8">
    <location>
        <begin position="74"/>
        <end position="101"/>
    </location>
</feature>
<dbReference type="EMBL" id="LGSR01000020">
    <property type="protein sequence ID" value="KOS19538.1"/>
    <property type="molecule type" value="Genomic_DNA"/>
</dbReference>
<evidence type="ECO:0000256" key="6">
    <source>
        <dbReference type="ARBA" id="ARBA00023136"/>
    </source>
</evidence>
<reference evidence="10 11" key="1">
    <citation type="submission" date="2015-07" db="EMBL/GenBank/DDBJ databases">
        <title>The genome of the fungus Escovopsis weberi, a specialized disease agent of ant agriculture.</title>
        <authorList>
            <person name="de Man T.J."/>
            <person name="Stajich J.E."/>
            <person name="Kubicek C.P."/>
            <person name="Chenthamara K."/>
            <person name="Atanasova L."/>
            <person name="Druzhinina I.S."/>
            <person name="Birnbaum S."/>
            <person name="Barribeau S.M."/>
            <person name="Teiling C."/>
            <person name="Suen G."/>
            <person name="Currie C."/>
            <person name="Gerardo N.M."/>
        </authorList>
    </citation>
    <scope>NUCLEOTIDE SEQUENCE [LARGE SCALE GENOMIC DNA]</scope>
</reference>
<feature type="transmembrane region" description="Helical" evidence="8">
    <location>
        <begin position="372"/>
        <end position="394"/>
    </location>
</feature>
<name>A0A0M8MVP8_ESCWE</name>
<dbReference type="Gene3D" id="1.20.1250.20">
    <property type="entry name" value="MFS general substrate transporter like domains"/>
    <property type="match status" value="2"/>
</dbReference>
<feature type="transmembrane region" description="Helical" evidence="8">
    <location>
        <begin position="436"/>
        <end position="455"/>
    </location>
</feature>
<dbReference type="PANTHER" id="PTHR23514:SF3">
    <property type="entry name" value="BYPASS OF STOP CODON PROTEIN 6"/>
    <property type="match status" value="1"/>
</dbReference>
<dbReference type="InterPro" id="IPR011701">
    <property type="entry name" value="MFS"/>
</dbReference>
<evidence type="ECO:0000256" key="2">
    <source>
        <dbReference type="ARBA" id="ARBA00008335"/>
    </source>
</evidence>
<dbReference type="FunFam" id="1.20.1250.20:FF:000308">
    <property type="entry name" value="MFS efflux transporter"/>
    <property type="match status" value="1"/>
</dbReference>
<evidence type="ECO:0000256" key="8">
    <source>
        <dbReference type="SAM" id="Phobius"/>
    </source>
</evidence>
<comment type="similarity">
    <text evidence="2">Belongs to the major facilitator superfamily.</text>
</comment>
<dbReference type="FunFam" id="1.20.1250.20:FF:000286">
    <property type="entry name" value="MFS efflux transporter"/>
    <property type="match status" value="1"/>
</dbReference>
<evidence type="ECO:0000313" key="10">
    <source>
        <dbReference type="EMBL" id="KOS19538.1"/>
    </source>
</evidence>
<evidence type="ECO:0000313" key="11">
    <source>
        <dbReference type="Proteomes" id="UP000053831"/>
    </source>
</evidence>
<keyword evidence="4 8" id="KW-0812">Transmembrane</keyword>
<feature type="transmembrane region" description="Helical" evidence="8">
    <location>
        <begin position="347"/>
        <end position="366"/>
    </location>
</feature>
<feature type="transmembrane region" description="Helical" evidence="8">
    <location>
        <begin position="107"/>
        <end position="129"/>
    </location>
</feature>
<keyword evidence="11" id="KW-1185">Reference proteome</keyword>
<proteinExistence type="inferred from homology"/>
<evidence type="ECO:0000256" key="7">
    <source>
        <dbReference type="SAM" id="MobiDB-lite"/>
    </source>
</evidence>
<comment type="subcellular location">
    <subcellularLocation>
        <location evidence="1">Endomembrane system</location>
        <topology evidence="1">Multi-pass membrane protein</topology>
    </subcellularLocation>
</comment>
<feature type="domain" description="Major facilitator superfamily (MFS) profile" evidence="9">
    <location>
        <begin position="76"/>
        <end position="462"/>
    </location>
</feature>
<evidence type="ECO:0000256" key="5">
    <source>
        <dbReference type="ARBA" id="ARBA00022989"/>
    </source>
</evidence>
<feature type="compositionally biased region" description="Polar residues" evidence="7">
    <location>
        <begin position="43"/>
        <end position="54"/>
    </location>
</feature>
<evidence type="ECO:0000259" key="9">
    <source>
        <dbReference type="PROSITE" id="PS50850"/>
    </source>
</evidence>
<dbReference type="STRING" id="150374.A0A0M8MVP8"/>
<dbReference type="GO" id="GO:0022857">
    <property type="term" value="F:transmembrane transporter activity"/>
    <property type="evidence" value="ECO:0007669"/>
    <property type="project" value="InterPro"/>
</dbReference>
<keyword evidence="3" id="KW-0813">Transport</keyword>
<dbReference type="InterPro" id="IPR020846">
    <property type="entry name" value="MFS_dom"/>
</dbReference>
<keyword evidence="6 8" id="KW-0472">Membrane</keyword>
<dbReference type="OrthoDB" id="413079at2759"/>
<organism evidence="10 11">
    <name type="scientific">Escovopsis weberi</name>
    <dbReference type="NCBI Taxonomy" id="150374"/>
    <lineage>
        <taxon>Eukaryota</taxon>
        <taxon>Fungi</taxon>
        <taxon>Dikarya</taxon>
        <taxon>Ascomycota</taxon>
        <taxon>Pezizomycotina</taxon>
        <taxon>Sordariomycetes</taxon>
        <taxon>Hypocreomycetidae</taxon>
        <taxon>Hypocreales</taxon>
        <taxon>Hypocreaceae</taxon>
        <taxon>Escovopsis</taxon>
    </lineage>
</organism>
<dbReference type="AlphaFoldDB" id="A0A0M8MVP8"/>
<dbReference type="Proteomes" id="UP000053831">
    <property type="component" value="Unassembled WGS sequence"/>
</dbReference>
<protein>
    <submittedName>
        <fullName evidence="10">Bypass of stop codon protein 6</fullName>
    </submittedName>
</protein>
<dbReference type="PROSITE" id="PS50850">
    <property type="entry name" value="MFS"/>
    <property type="match status" value="1"/>
</dbReference>
<dbReference type="InterPro" id="IPR036259">
    <property type="entry name" value="MFS_trans_sf"/>
</dbReference>
<feature type="region of interest" description="Disordered" evidence="7">
    <location>
        <begin position="43"/>
        <end position="63"/>
    </location>
</feature>
<feature type="transmembrane region" description="Helical" evidence="8">
    <location>
        <begin position="313"/>
        <end position="335"/>
    </location>
</feature>
<sequence>MFFASSRTGDSRSLSLSVDCVLGRKQTIRSLTRINQTTSQIGLADMTNESSTSNEGDETSSTEIEKWNYPRENILRFATTCFSLFGMGLNDGSIGALLPYIGPYYDVGYTTVSTVFVVPVVGYVISAFLNNWVHERFGQRGVAFLGPFLRLCAFAPLSLHPPFVWLPFLLCFASTGNGIEDGAYNTWVGNLDRANELLGLMHGAYGLGATVGPLVATAMVTKFGFPWYTYFYVMIGANAVGVVFGTTSFWTATGAAYRERRAKENAGKEAIPLSTVLKGVTVWLLAIFLLGYVGTEVSLGGWIPTFMIEVRHVSGFLAGLTSTLFWLGLTMGRVVLGFVTGRVGERLAIIVYLVLCIVSQCLYWLVPSFVVSMGAVTSLGFFMGPLFPATIVVATKLLPAEHHISAIGFAAAIGSGGAAILPFIVGAIAQNHGVEVLQPIVVMALVFILSIWLSLPSGPQKSGSDSPGDAPEGGLMQTVRDLFGRCTGRRGYIRLEDDAV</sequence>
<dbReference type="Pfam" id="PF07690">
    <property type="entry name" value="MFS_1"/>
    <property type="match status" value="1"/>
</dbReference>
<accession>A0A0M8MVP8</accession>
<feature type="transmembrane region" description="Helical" evidence="8">
    <location>
        <begin position="271"/>
        <end position="293"/>
    </location>
</feature>
<comment type="caution">
    <text evidence="10">The sequence shown here is derived from an EMBL/GenBank/DDBJ whole genome shotgun (WGS) entry which is preliminary data.</text>
</comment>
<feature type="transmembrane region" description="Helical" evidence="8">
    <location>
        <begin position="229"/>
        <end position="250"/>
    </location>
</feature>
<evidence type="ECO:0000256" key="3">
    <source>
        <dbReference type="ARBA" id="ARBA00022448"/>
    </source>
</evidence>
<keyword evidence="5 8" id="KW-1133">Transmembrane helix</keyword>